<dbReference type="EMBL" id="JBHDLN010000009">
    <property type="protein sequence ID" value="MFB0844286.1"/>
    <property type="molecule type" value="Genomic_DNA"/>
</dbReference>
<comment type="caution">
    <text evidence="3">The sequence shown here is derived from an EMBL/GenBank/DDBJ whole genome shotgun (WGS) entry which is preliminary data.</text>
</comment>
<protein>
    <submittedName>
        <fullName evidence="3">LysM peptidoglycan-binding domain-containing protein</fullName>
    </submittedName>
</protein>
<dbReference type="Pfam" id="PF20918">
    <property type="entry name" value="SPOCS_spoVID-N"/>
    <property type="match status" value="1"/>
</dbReference>
<dbReference type="Gene3D" id="3.10.350.10">
    <property type="entry name" value="LysM domain"/>
    <property type="match status" value="1"/>
</dbReference>
<organism evidence="3 4">
    <name type="scientific">Paenibacillus oleatilyticus</name>
    <dbReference type="NCBI Taxonomy" id="2594886"/>
    <lineage>
        <taxon>Bacteria</taxon>
        <taxon>Bacillati</taxon>
        <taxon>Bacillota</taxon>
        <taxon>Bacilli</taxon>
        <taxon>Bacillales</taxon>
        <taxon>Paenibacillaceae</taxon>
        <taxon>Paenibacillus</taxon>
    </lineage>
</organism>
<evidence type="ECO:0000313" key="3">
    <source>
        <dbReference type="EMBL" id="MFB0844286.1"/>
    </source>
</evidence>
<dbReference type="PROSITE" id="PS51782">
    <property type="entry name" value="LYSM"/>
    <property type="match status" value="1"/>
</dbReference>
<sequence>MTTQHNGLRFDIYERVHLSEGAIGIQDLEGVELVPHIQVIPQGDQALLRGNLFLTGTFIDELGRSDQTLEHLIPVEITLPMNRVQRMEDIAVEIENFDVDLLSSRSLNITGVLSLAGLELVSDAAQEAWRETENEVVFVHEARDPHPVPLAEATDEAFGDVSGFFDSADQAPAETDSWELRGERVEPTSKLPAGPQAQSVPQPAPNVFQAAQQNVPQPAPNVFQAAQQNVPQPAPNVHQEAQQNIPQPAPIVQQEAQQNIPQPLSNVTPAPLSVQEPTKGPETLKAQEAQKTQEAPTAQSFGELNPTAATDKDLKVGVGSKKTPEPPTAPAPLYKSFGLSNLFNTGSSQKEKRDPEDAIGEESESVAGKVEWKNLLLTSKGEEQGFKRLRLCIVQKEETLESIAKRYDLNPREIALYNRLGDNDVSVGQIVYIPK</sequence>
<evidence type="ECO:0000259" key="2">
    <source>
        <dbReference type="PROSITE" id="PS51782"/>
    </source>
</evidence>
<feature type="compositionally biased region" description="Basic and acidic residues" evidence="1">
    <location>
        <begin position="178"/>
        <end position="187"/>
    </location>
</feature>
<feature type="compositionally biased region" description="Polar residues" evidence="1">
    <location>
        <begin position="289"/>
        <end position="302"/>
    </location>
</feature>
<dbReference type="Proteomes" id="UP001575622">
    <property type="component" value="Unassembled WGS sequence"/>
</dbReference>
<dbReference type="CDD" id="cd00118">
    <property type="entry name" value="LysM"/>
    <property type="match status" value="1"/>
</dbReference>
<dbReference type="InterPro" id="IPR018392">
    <property type="entry name" value="LysM"/>
</dbReference>
<name>A0ABV4V6F6_9BACL</name>
<feature type="region of interest" description="Disordered" evidence="1">
    <location>
        <begin position="262"/>
        <end position="365"/>
    </location>
</feature>
<dbReference type="SUPFAM" id="SSF54106">
    <property type="entry name" value="LysM domain"/>
    <property type="match status" value="1"/>
</dbReference>
<accession>A0ABV4V6F6</accession>
<feature type="region of interest" description="Disordered" evidence="1">
    <location>
        <begin position="166"/>
        <end position="202"/>
    </location>
</feature>
<gene>
    <name evidence="3" type="ORF">ACEU3E_19045</name>
</gene>
<feature type="compositionally biased region" description="Polar residues" evidence="1">
    <location>
        <begin position="338"/>
        <end position="348"/>
    </location>
</feature>
<reference evidence="3 4" key="1">
    <citation type="submission" date="2024-09" db="EMBL/GenBank/DDBJ databases">
        <authorList>
            <person name="Makale K.P.P."/>
            <person name="Makhzoum A."/>
            <person name="Rantong G."/>
            <person name="Rahube T.O."/>
        </authorList>
    </citation>
    <scope>NUCLEOTIDE SEQUENCE [LARGE SCALE GENOMIC DNA]</scope>
    <source>
        <strain evidence="3 4">KM_D13</strain>
    </source>
</reference>
<evidence type="ECO:0000256" key="1">
    <source>
        <dbReference type="SAM" id="MobiDB-lite"/>
    </source>
</evidence>
<feature type="domain" description="LysM" evidence="2">
    <location>
        <begin position="390"/>
        <end position="433"/>
    </location>
</feature>
<dbReference type="InterPro" id="IPR036779">
    <property type="entry name" value="LysM_dom_sf"/>
</dbReference>
<dbReference type="Pfam" id="PF01476">
    <property type="entry name" value="LysM"/>
    <property type="match status" value="1"/>
</dbReference>
<dbReference type="InterPro" id="IPR048862">
    <property type="entry name" value="SPOCS_spoVID_N"/>
</dbReference>
<dbReference type="RefSeq" id="WP_373954032.1">
    <property type="nucleotide sequence ID" value="NZ_JBHDLN010000009.1"/>
</dbReference>
<proteinExistence type="predicted"/>
<evidence type="ECO:0000313" key="4">
    <source>
        <dbReference type="Proteomes" id="UP001575622"/>
    </source>
</evidence>
<keyword evidence="4" id="KW-1185">Reference proteome</keyword>
<dbReference type="SMART" id="SM00257">
    <property type="entry name" value="LysM"/>
    <property type="match status" value="1"/>
</dbReference>